<evidence type="ECO:0000313" key="2">
    <source>
        <dbReference type="EMBL" id="OQV26152.1"/>
    </source>
</evidence>
<dbReference type="EMBL" id="MTYJ01000001">
    <property type="protein sequence ID" value="OQV26152.1"/>
    <property type="molecule type" value="Genomic_DNA"/>
</dbReference>
<dbReference type="Gene3D" id="3.40.50.1240">
    <property type="entry name" value="Phosphoglycerate mutase-like"/>
    <property type="match status" value="1"/>
</dbReference>
<accession>A0A1W0XFK3</accession>
<dbReference type="OrthoDB" id="10257284at2759"/>
<comment type="caution">
    <text evidence="2">The sequence shown here is derived from an EMBL/GenBank/DDBJ whole genome shotgun (WGS) entry which is preliminary data.</text>
</comment>
<dbReference type="Proteomes" id="UP000192578">
    <property type="component" value="Unassembled WGS sequence"/>
</dbReference>
<reference evidence="3" key="1">
    <citation type="submission" date="2017-01" db="EMBL/GenBank/DDBJ databases">
        <title>Comparative genomics of anhydrobiosis in the tardigrade Hypsibius dujardini.</title>
        <authorList>
            <person name="Yoshida Y."/>
            <person name="Koutsovoulos G."/>
            <person name="Laetsch D."/>
            <person name="Stevens L."/>
            <person name="Kumar S."/>
            <person name="Horikawa D."/>
            <person name="Ishino K."/>
            <person name="Komine S."/>
            <person name="Tomita M."/>
            <person name="Blaxter M."/>
            <person name="Arakawa K."/>
        </authorList>
    </citation>
    <scope>NUCLEOTIDE SEQUENCE [LARGE SCALE GENOMIC DNA]</scope>
    <source>
        <strain evidence="3">Z151</strain>
    </source>
</reference>
<dbReference type="InterPro" id="IPR029033">
    <property type="entry name" value="His_PPase_superfam"/>
</dbReference>
<proteinExistence type="predicted"/>
<protein>
    <submittedName>
        <fullName evidence="2">Uncharacterized protein</fullName>
    </submittedName>
</protein>
<dbReference type="AlphaFoldDB" id="A0A1W0XFK3"/>
<evidence type="ECO:0000313" key="3">
    <source>
        <dbReference type="Proteomes" id="UP000192578"/>
    </source>
</evidence>
<gene>
    <name evidence="2" type="ORF">BV898_00274</name>
</gene>
<dbReference type="GO" id="GO:0016791">
    <property type="term" value="F:phosphatase activity"/>
    <property type="evidence" value="ECO:0007669"/>
    <property type="project" value="UniProtKB-ARBA"/>
</dbReference>
<dbReference type="SUPFAM" id="SSF53254">
    <property type="entry name" value="Phosphoglycerate mutase-like"/>
    <property type="match status" value="1"/>
</dbReference>
<sequence>MDNGRRYAADLLFELLEDGKTGQFYVQVKFLGAAQSLAGVEGETAAGSKLYPLDDFSRRFAELAVNRRHHRVLCDKDRPHGLPLDTRDSGGDRSS</sequence>
<evidence type="ECO:0000256" key="1">
    <source>
        <dbReference type="SAM" id="MobiDB-lite"/>
    </source>
</evidence>
<organism evidence="2 3">
    <name type="scientific">Hypsibius exemplaris</name>
    <name type="common">Freshwater tardigrade</name>
    <dbReference type="NCBI Taxonomy" id="2072580"/>
    <lineage>
        <taxon>Eukaryota</taxon>
        <taxon>Metazoa</taxon>
        <taxon>Ecdysozoa</taxon>
        <taxon>Tardigrada</taxon>
        <taxon>Eutardigrada</taxon>
        <taxon>Parachela</taxon>
        <taxon>Hypsibioidea</taxon>
        <taxon>Hypsibiidae</taxon>
        <taxon>Hypsibius</taxon>
    </lineage>
</organism>
<name>A0A1W0XFK3_HYPEX</name>
<feature type="region of interest" description="Disordered" evidence="1">
    <location>
        <begin position="76"/>
        <end position="95"/>
    </location>
</feature>
<keyword evidence="3" id="KW-1185">Reference proteome</keyword>